<protein>
    <submittedName>
        <fullName evidence="2">PD-(D/E)XK nuclease superfamily</fullName>
    </submittedName>
</protein>
<dbReference type="EMBL" id="LR797242">
    <property type="protein sequence ID" value="CAB4195603.1"/>
    <property type="molecule type" value="Genomic_DNA"/>
</dbReference>
<proteinExistence type="predicted"/>
<evidence type="ECO:0000259" key="1">
    <source>
        <dbReference type="Pfam" id="PF12705"/>
    </source>
</evidence>
<reference evidence="2" key="1">
    <citation type="submission" date="2020-05" db="EMBL/GenBank/DDBJ databases">
        <authorList>
            <person name="Chiriac C."/>
            <person name="Salcher M."/>
            <person name="Ghai R."/>
            <person name="Kavagutti S V."/>
        </authorList>
    </citation>
    <scope>NUCLEOTIDE SEQUENCE</scope>
</reference>
<dbReference type="InterPro" id="IPR038726">
    <property type="entry name" value="PDDEXK_AddAB-type"/>
</dbReference>
<accession>A0A6J5REC0</accession>
<organism evidence="2">
    <name type="scientific">uncultured Caudovirales phage</name>
    <dbReference type="NCBI Taxonomy" id="2100421"/>
    <lineage>
        <taxon>Viruses</taxon>
        <taxon>Duplodnaviria</taxon>
        <taxon>Heunggongvirae</taxon>
        <taxon>Uroviricota</taxon>
        <taxon>Caudoviricetes</taxon>
        <taxon>Peduoviridae</taxon>
        <taxon>Maltschvirus</taxon>
        <taxon>Maltschvirus maltsch</taxon>
    </lineage>
</organism>
<gene>
    <name evidence="2" type="ORF">UFOVP1295_23</name>
</gene>
<name>A0A6J5REC0_9CAUD</name>
<dbReference type="Gene3D" id="3.90.320.10">
    <property type="match status" value="1"/>
</dbReference>
<dbReference type="InterPro" id="IPR011604">
    <property type="entry name" value="PDDEXK-like_dom_sf"/>
</dbReference>
<feature type="domain" description="PD-(D/E)XK endonuclease-like" evidence="1">
    <location>
        <begin position="5"/>
        <end position="216"/>
    </location>
</feature>
<evidence type="ECO:0000313" key="2">
    <source>
        <dbReference type="EMBL" id="CAB4195603.1"/>
    </source>
</evidence>
<sequence>MTKITWSYSSLKTFEQCPKKYYHLKVLQDVKDTGSQATRYGNEVHKAAEKYIKTGTPLPPKFSFVQDVLDVLKDIPGEKHCEVRLGIKRTDKGYEPCTFFAPDVWWRGIGDLVIVNGSLGFSVDYKTSKNAKYADTKQLDILAAALFVHYPELEKIKSGLVFVVSNEFIKKDHHADQRDEYFESFDPLLDRLEGAYDTGVWNASTSPLCGYCPVTSCEHNRR</sequence>
<dbReference type="Pfam" id="PF12705">
    <property type="entry name" value="PDDEXK_1"/>
    <property type="match status" value="1"/>
</dbReference>